<evidence type="ECO:0000256" key="2">
    <source>
        <dbReference type="ARBA" id="ARBA00023125"/>
    </source>
</evidence>
<evidence type="ECO:0000256" key="1">
    <source>
        <dbReference type="ARBA" id="ARBA00023015"/>
    </source>
</evidence>
<dbReference type="PANTHER" id="PTHR46796">
    <property type="entry name" value="HTH-TYPE TRANSCRIPTIONAL ACTIVATOR RHAS-RELATED"/>
    <property type="match status" value="1"/>
</dbReference>
<dbReference type="InterPro" id="IPR018060">
    <property type="entry name" value="HTH_AraC"/>
</dbReference>
<keyword evidence="6" id="KW-1185">Reference proteome</keyword>
<dbReference type="AlphaFoldDB" id="A0A646KJM9"/>
<dbReference type="Proteomes" id="UP000419138">
    <property type="component" value="Unassembled WGS sequence"/>
</dbReference>
<dbReference type="InterPro" id="IPR009057">
    <property type="entry name" value="Homeodomain-like_sf"/>
</dbReference>
<dbReference type="InterPro" id="IPR035418">
    <property type="entry name" value="AraC-bd_2"/>
</dbReference>
<feature type="domain" description="HTH araC/xylS-type" evidence="4">
    <location>
        <begin position="214"/>
        <end position="315"/>
    </location>
</feature>
<dbReference type="SMART" id="SM00342">
    <property type="entry name" value="HTH_ARAC"/>
    <property type="match status" value="1"/>
</dbReference>
<evidence type="ECO:0000256" key="3">
    <source>
        <dbReference type="ARBA" id="ARBA00023163"/>
    </source>
</evidence>
<dbReference type="InterPro" id="IPR050204">
    <property type="entry name" value="AraC_XylS_family_regulators"/>
</dbReference>
<keyword evidence="2" id="KW-0238">DNA-binding</keyword>
<dbReference type="RefSeq" id="WP_153524102.1">
    <property type="nucleotide sequence ID" value="NZ_JBEPDZ010000034.1"/>
</dbReference>
<sequence length="319" mass="35528">MMSVVLSLLPLPPSERAEYWQSIVSDTLVPMDVTLREREPTVGTITIDTLGPLQISAVEGGPASVSRHASLISRGGGEYLTVTLQHQGTGRLTQDGRQALVRPDTFTCSDAGRPYGREQPDNYRFTSIRVPKEVLAVTDTELRAITGTVFDSHCGTSGVVAGHLQRLADRAAGFDPYTGRQLAMTATDLLTVLVRERQGLLNPHASELARGMLARIKEYILRHLADPDLSPEMIAYAHHMSVRYLHKLFQSDGTTVSRWIHRERLERCRRELSRQSRTAPAVSAVAQRWGFVNPSHFSRAFRTAYGMSPREWQSSTRHA</sequence>
<organism evidence="5 6">
    <name type="scientific">Streptomyces jumonjinensis</name>
    <dbReference type="NCBI Taxonomy" id="1945"/>
    <lineage>
        <taxon>Bacteria</taxon>
        <taxon>Bacillati</taxon>
        <taxon>Actinomycetota</taxon>
        <taxon>Actinomycetes</taxon>
        <taxon>Kitasatosporales</taxon>
        <taxon>Streptomycetaceae</taxon>
        <taxon>Streptomyces</taxon>
    </lineage>
</organism>
<comment type="caution">
    <text evidence="5">The sequence shown here is derived from an EMBL/GenBank/DDBJ whole genome shotgun (WGS) entry which is preliminary data.</text>
</comment>
<dbReference type="InterPro" id="IPR020449">
    <property type="entry name" value="Tscrpt_reg_AraC-type_HTH"/>
</dbReference>
<dbReference type="SUPFAM" id="SSF46689">
    <property type="entry name" value="Homeodomain-like"/>
    <property type="match status" value="1"/>
</dbReference>
<proteinExistence type="predicted"/>
<keyword evidence="1" id="KW-0805">Transcription regulation</keyword>
<dbReference type="PANTHER" id="PTHR46796:SF6">
    <property type="entry name" value="ARAC SUBFAMILY"/>
    <property type="match status" value="1"/>
</dbReference>
<dbReference type="EMBL" id="VCLA01000155">
    <property type="protein sequence ID" value="MQT02479.1"/>
    <property type="molecule type" value="Genomic_DNA"/>
</dbReference>
<dbReference type="PRINTS" id="PR00032">
    <property type="entry name" value="HTHARAC"/>
</dbReference>
<name>A0A646KJM9_STRJU</name>
<dbReference type="PROSITE" id="PS01124">
    <property type="entry name" value="HTH_ARAC_FAMILY_2"/>
    <property type="match status" value="1"/>
</dbReference>
<reference evidence="5 6" key="1">
    <citation type="submission" date="2019-05" db="EMBL/GenBank/DDBJ databases">
        <title>Comparative genomics and metabolomics analyses of clavulanic acid producing Streptomyces species provides insight into specialized metabolism and evolution of beta-lactam biosynthetic gene clusters.</title>
        <authorList>
            <person name="Moore M.A."/>
            <person name="Cruz-Morales P."/>
            <person name="Barona Gomez F."/>
            <person name="Kapil T."/>
        </authorList>
    </citation>
    <scope>NUCLEOTIDE SEQUENCE [LARGE SCALE GENOMIC DNA]</scope>
    <source>
        <strain evidence="5 6">NRRL 5741</strain>
    </source>
</reference>
<gene>
    <name evidence="5" type="ORF">FF041_20420</name>
</gene>
<dbReference type="GO" id="GO:0003700">
    <property type="term" value="F:DNA-binding transcription factor activity"/>
    <property type="evidence" value="ECO:0007669"/>
    <property type="project" value="InterPro"/>
</dbReference>
<accession>A0A646KJM9</accession>
<dbReference type="Pfam" id="PF12833">
    <property type="entry name" value="HTH_18"/>
    <property type="match status" value="1"/>
</dbReference>
<evidence type="ECO:0000313" key="6">
    <source>
        <dbReference type="Proteomes" id="UP000419138"/>
    </source>
</evidence>
<dbReference type="Gene3D" id="1.10.10.60">
    <property type="entry name" value="Homeodomain-like"/>
    <property type="match status" value="1"/>
</dbReference>
<evidence type="ECO:0000259" key="4">
    <source>
        <dbReference type="PROSITE" id="PS01124"/>
    </source>
</evidence>
<protein>
    <submittedName>
        <fullName evidence="5">Helix-turn-helix domain-containing protein</fullName>
    </submittedName>
</protein>
<dbReference type="GO" id="GO:0043565">
    <property type="term" value="F:sequence-specific DNA binding"/>
    <property type="evidence" value="ECO:0007669"/>
    <property type="project" value="InterPro"/>
</dbReference>
<dbReference type="Pfam" id="PF14525">
    <property type="entry name" value="AraC_binding_2"/>
    <property type="match status" value="1"/>
</dbReference>
<dbReference type="OrthoDB" id="9799345at2"/>
<evidence type="ECO:0000313" key="5">
    <source>
        <dbReference type="EMBL" id="MQT02479.1"/>
    </source>
</evidence>
<keyword evidence="3" id="KW-0804">Transcription</keyword>